<feature type="modified residue" description="4-aspartylphosphate" evidence="6">
    <location>
        <position position="53"/>
    </location>
</feature>
<dbReference type="InterPro" id="IPR036388">
    <property type="entry name" value="WH-like_DNA-bd_sf"/>
</dbReference>
<evidence type="ECO:0000313" key="11">
    <source>
        <dbReference type="Proteomes" id="UP000325292"/>
    </source>
</evidence>
<dbReference type="PANTHER" id="PTHR48111">
    <property type="entry name" value="REGULATOR OF RPOS"/>
    <property type="match status" value="1"/>
</dbReference>
<protein>
    <recommendedName>
        <fullName evidence="1">Stage 0 sporulation protein A homolog</fullName>
    </recommendedName>
</protein>
<dbReference type="SMART" id="SM00448">
    <property type="entry name" value="REC"/>
    <property type="match status" value="1"/>
</dbReference>
<dbReference type="PROSITE" id="PS50110">
    <property type="entry name" value="RESPONSE_REGULATORY"/>
    <property type="match status" value="1"/>
</dbReference>
<dbReference type="GO" id="GO:0003677">
    <property type="term" value="F:DNA binding"/>
    <property type="evidence" value="ECO:0007669"/>
    <property type="project" value="UniProtKB-KW"/>
</dbReference>
<evidence type="ECO:0000256" key="7">
    <source>
        <dbReference type="PROSITE-ProRule" id="PRU01091"/>
    </source>
</evidence>
<dbReference type="Pfam" id="PF00486">
    <property type="entry name" value="Trans_reg_C"/>
    <property type="match status" value="1"/>
</dbReference>
<dbReference type="Proteomes" id="UP000325292">
    <property type="component" value="Chromosome"/>
</dbReference>
<evidence type="ECO:0000256" key="4">
    <source>
        <dbReference type="ARBA" id="ARBA00023163"/>
    </source>
</evidence>
<dbReference type="Gene3D" id="6.10.250.690">
    <property type="match status" value="1"/>
</dbReference>
<dbReference type="PROSITE" id="PS51755">
    <property type="entry name" value="OMPR_PHOB"/>
    <property type="match status" value="1"/>
</dbReference>
<dbReference type="InterPro" id="IPR011006">
    <property type="entry name" value="CheY-like_superfamily"/>
</dbReference>
<proteinExistence type="predicted"/>
<dbReference type="InterPro" id="IPR001867">
    <property type="entry name" value="OmpR/PhoB-type_DNA-bd"/>
</dbReference>
<evidence type="ECO:0000259" key="8">
    <source>
        <dbReference type="PROSITE" id="PS50110"/>
    </source>
</evidence>
<comment type="function">
    <text evidence="5">May play the central regulatory role in sporulation. It may be an element of the effector pathway responsible for the activation of sporulation genes in response to nutritional stress. Spo0A may act in concert with spo0H (a sigma factor) to control the expression of some genes that are critical to the sporulation process.</text>
</comment>
<dbReference type="EMBL" id="CP019454">
    <property type="protein sequence ID" value="AUW94620.1"/>
    <property type="molecule type" value="Genomic_DNA"/>
</dbReference>
<dbReference type="SUPFAM" id="SSF52172">
    <property type="entry name" value="CheY-like"/>
    <property type="match status" value="1"/>
</dbReference>
<dbReference type="CDD" id="cd00383">
    <property type="entry name" value="trans_reg_C"/>
    <property type="match status" value="1"/>
</dbReference>
<accession>A0ABN5H1R7</accession>
<feature type="domain" description="Response regulatory" evidence="8">
    <location>
        <begin position="4"/>
        <end position="117"/>
    </location>
</feature>
<dbReference type="PANTHER" id="PTHR48111:SF50">
    <property type="entry name" value="KDP OPERON TRANSCRIPTIONAL REGULATORY PROTEIN KDPE"/>
    <property type="match status" value="1"/>
</dbReference>
<name>A0ABN5H1R7_9FIRM</name>
<dbReference type="Gene3D" id="3.40.50.2300">
    <property type="match status" value="1"/>
</dbReference>
<evidence type="ECO:0000256" key="2">
    <source>
        <dbReference type="ARBA" id="ARBA00023015"/>
    </source>
</evidence>
<dbReference type="SMART" id="SM00862">
    <property type="entry name" value="Trans_reg_C"/>
    <property type="match status" value="1"/>
</dbReference>
<evidence type="ECO:0000256" key="3">
    <source>
        <dbReference type="ARBA" id="ARBA00023125"/>
    </source>
</evidence>
<keyword evidence="4" id="KW-0804">Transcription</keyword>
<evidence type="ECO:0000256" key="1">
    <source>
        <dbReference type="ARBA" id="ARBA00018672"/>
    </source>
</evidence>
<dbReference type="Pfam" id="PF00072">
    <property type="entry name" value="Response_reg"/>
    <property type="match status" value="1"/>
</dbReference>
<dbReference type="InterPro" id="IPR039420">
    <property type="entry name" value="WalR-like"/>
</dbReference>
<evidence type="ECO:0000256" key="6">
    <source>
        <dbReference type="PROSITE-ProRule" id="PRU00169"/>
    </source>
</evidence>
<dbReference type="Gene3D" id="1.10.10.10">
    <property type="entry name" value="Winged helix-like DNA-binding domain superfamily/Winged helix DNA-binding domain"/>
    <property type="match status" value="1"/>
</dbReference>
<sequence length="231" mass="26079">MSVAALIIDDEVAIRQLLRVMLHDFGYMIYEAGTGQEGITMASALHPDVILLDIGLPDMKGTDVLQQIRQTSAVPIIMLTVHDDQHQKVLALDQGADDYVTKPFGEQELMARIRVALRHRQVMSAPTVVRVGDLVLDLVQHRVERTGTVIHLTPIEYELLRVLAINAGRVVTHTQLLREAWHEATYQNDGHYLRIYIGHLRKKIEADPTRPHYIITEPGVGYRLMEPDTEG</sequence>
<organism evidence="10 11">
    <name type="scientific">Sulfobacillus thermotolerans</name>
    <dbReference type="NCBI Taxonomy" id="338644"/>
    <lineage>
        <taxon>Bacteria</taxon>
        <taxon>Bacillati</taxon>
        <taxon>Bacillota</taxon>
        <taxon>Clostridia</taxon>
        <taxon>Eubacteriales</taxon>
        <taxon>Clostridiales Family XVII. Incertae Sedis</taxon>
        <taxon>Sulfobacillus</taxon>
    </lineage>
</organism>
<keyword evidence="2" id="KW-0805">Transcription regulation</keyword>
<evidence type="ECO:0000313" key="10">
    <source>
        <dbReference type="EMBL" id="AUW94620.1"/>
    </source>
</evidence>
<feature type="DNA-binding region" description="OmpR/PhoB-type" evidence="7">
    <location>
        <begin position="126"/>
        <end position="226"/>
    </location>
</feature>
<evidence type="ECO:0000256" key="5">
    <source>
        <dbReference type="ARBA" id="ARBA00024867"/>
    </source>
</evidence>
<feature type="domain" description="OmpR/PhoB-type" evidence="9">
    <location>
        <begin position="126"/>
        <end position="226"/>
    </location>
</feature>
<evidence type="ECO:0000259" key="9">
    <source>
        <dbReference type="PROSITE" id="PS51755"/>
    </source>
</evidence>
<keyword evidence="6" id="KW-0597">Phosphoprotein</keyword>
<reference evidence="10 11" key="1">
    <citation type="journal article" date="2019" name="Sci. Rep.">
        <title>Sulfobacillus thermotolerans: new insights into resistance and metabolic capacities of acidophilic chemolithotrophs.</title>
        <authorList>
            <person name="Panyushkina A.E."/>
            <person name="Babenko V.V."/>
            <person name="Nikitina A.S."/>
            <person name="Selezneva O.V."/>
            <person name="Tsaplina I.A."/>
            <person name="Letarova M.A."/>
            <person name="Kostryukova E.S."/>
            <person name="Letarov A.V."/>
        </authorList>
    </citation>
    <scope>NUCLEOTIDE SEQUENCE [LARGE SCALE GENOMIC DNA]</scope>
    <source>
        <strain evidence="10 11">Kr1</strain>
    </source>
</reference>
<gene>
    <name evidence="10" type="ORF">BXT84_12260</name>
</gene>
<dbReference type="InterPro" id="IPR001789">
    <property type="entry name" value="Sig_transdc_resp-reg_receiver"/>
</dbReference>
<keyword evidence="11" id="KW-1185">Reference proteome</keyword>
<keyword evidence="3 7" id="KW-0238">DNA-binding</keyword>